<proteinExistence type="predicted"/>
<dbReference type="Proteomes" id="UP000276437">
    <property type="component" value="Chromosome"/>
</dbReference>
<evidence type="ECO:0000313" key="1">
    <source>
        <dbReference type="EMBL" id="BBB91816.1"/>
    </source>
</evidence>
<dbReference type="AlphaFoldDB" id="A0A348AL68"/>
<dbReference type="KEGG" id="mana:MAMMFC1_02501"/>
<gene>
    <name evidence="1" type="ORF">MAMMFC1_02501</name>
</gene>
<name>A0A348AL68_9FIRM</name>
<protein>
    <submittedName>
        <fullName evidence="1">Uncharacterized protein</fullName>
    </submittedName>
</protein>
<reference evidence="1 2" key="1">
    <citation type="journal article" date="2018" name="Int. J. Syst. Evol. Microbiol.">
        <title>Methylomusa anaerophila gen. nov., sp. nov., an anaerobic methanol-utilizing bacterium isolated from a microbial fuel cell.</title>
        <authorList>
            <person name="Amano N."/>
            <person name="Yamamuro A."/>
            <person name="Miyahara M."/>
            <person name="Kouzuma A."/>
            <person name="Abe T."/>
            <person name="Watanabe K."/>
        </authorList>
    </citation>
    <scope>NUCLEOTIDE SEQUENCE [LARGE SCALE GENOMIC DNA]</scope>
    <source>
        <strain evidence="1 2">MMFC1</strain>
    </source>
</reference>
<sequence>MPQKNKIITGLCSLSYRELFTFKNHIHIIRIIRLCTEK</sequence>
<organism evidence="1 2">
    <name type="scientific">Methylomusa anaerophila</name>
    <dbReference type="NCBI Taxonomy" id="1930071"/>
    <lineage>
        <taxon>Bacteria</taxon>
        <taxon>Bacillati</taxon>
        <taxon>Bacillota</taxon>
        <taxon>Negativicutes</taxon>
        <taxon>Selenomonadales</taxon>
        <taxon>Sporomusaceae</taxon>
        <taxon>Methylomusa</taxon>
    </lineage>
</organism>
<keyword evidence="2" id="KW-1185">Reference proteome</keyword>
<evidence type="ECO:0000313" key="2">
    <source>
        <dbReference type="Proteomes" id="UP000276437"/>
    </source>
</evidence>
<dbReference type="EMBL" id="AP018449">
    <property type="protein sequence ID" value="BBB91816.1"/>
    <property type="molecule type" value="Genomic_DNA"/>
</dbReference>
<accession>A0A348AL68</accession>